<gene>
    <name evidence="5" type="ORF">RBI_I01042</name>
</gene>
<accession>A0ABM9QFU2</accession>
<dbReference type="RefSeq" id="WP_158455105.1">
    <property type="nucleotide sequence ID" value="NZ_HF545616.1"/>
</dbReference>
<dbReference type="PANTHER" id="PTHR10434">
    <property type="entry name" value="1-ACYL-SN-GLYCEROL-3-PHOSPHATE ACYLTRANSFERASE"/>
    <property type="match status" value="1"/>
</dbReference>
<dbReference type="GO" id="GO:0016746">
    <property type="term" value="F:acyltransferase activity"/>
    <property type="evidence" value="ECO:0007669"/>
    <property type="project" value="UniProtKB-KW"/>
</dbReference>
<dbReference type="InterPro" id="IPR002123">
    <property type="entry name" value="Plipid/glycerol_acylTrfase"/>
</dbReference>
<feature type="domain" description="Phospholipid/glycerol acyltransferase" evidence="4">
    <location>
        <begin position="46"/>
        <end position="159"/>
    </location>
</feature>
<dbReference type="CDD" id="cd07989">
    <property type="entry name" value="LPLAT_AGPAT-like"/>
    <property type="match status" value="1"/>
</dbReference>
<proteinExistence type="predicted"/>
<organism evidence="5 6">
    <name type="scientific">Ruminococcus bicirculans</name>
    <name type="common">ex Wegman et al. 2014</name>
    <dbReference type="NCBI Taxonomy" id="1160721"/>
    <lineage>
        <taxon>Bacteria</taxon>
        <taxon>Bacillati</taxon>
        <taxon>Bacillota</taxon>
        <taxon>Clostridia</taxon>
        <taxon>Eubacteriales</taxon>
        <taxon>Oscillospiraceae</taxon>
        <taxon>Ruminococcus</taxon>
    </lineage>
</organism>
<keyword evidence="2 5" id="KW-0012">Acyltransferase</keyword>
<evidence type="ECO:0000259" key="4">
    <source>
        <dbReference type="SMART" id="SM00563"/>
    </source>
</evidence>
<dbReference type="SMART" id="SM00563">
    <property type="entry name" value="PlsC"/>
    <property type="match status" value="1"/>
</dbReference>
<evidence type="ECO:0000256" key="3">
    <source>
        <dbReference type="SAM" id="Phobius"/>
    </source>
</evidence>
<keyword evidence="1 5" id="KW-0808">Transferase</keyword>
<keyword evidence="6" id="KW-1185">Reference proteome</keyword>
<evidence type="ECO:0000256" key="2">
    <source>
        <dbReference type="ARBA" id="ARBA00023315"/>
    </source>
</evidence>
<keyword evidence="3" id="KW-0812">Transmembrane</keyword>
<evidence type="ECO:0000313" key="5">
    <source>
        <dbReference type="EMBL" id="CCO04756.1"/>
    </source>
</evidence>
<reference evidence="5 6" key="1">
    <citation type="journal article" date="2014" name="Int. J. Syst. Evol. Microbiol.">
        <title>Complete genome of a new Firmicutes species belonging to the dominant human colonic microbiota ('Ruminococcus bicirculans') reveals two chromosomes and a selective capacity to utilize plant glucans.</title>
        <authorList>
            <consortium name="NISC Comparative Sequencing Program"/>
            <person name="Wegmann U."/>
            <person name="Louis P."/>
            <person name="Goesmann A."/>
            <person name="Henrissat B."/>
            <person name="Duncan S.H."/>
            <person name="Flint H.J."/>
        </authorList>
    </citation>
    <scope>NUCLEOTIDE SEQUENCE [LARGE SCALE GENOMIC DNA]</scope>
    <source>
        <strain evidence="5 6">80/3</strain>
    </source>
</reference>
<dbReference type="EMBL" id="HF545616">
    <property type="protein sequence ID" value="CCO04756.1"/>
    <property type="molecule type" value="Genomic_DNA"/>
</dbReference>
<dbReference type="SUPFAM" id="SSF69593">
    <property type="entry name" value="Glycerol-3-phosphate (1)-acyltransferase"/>
    <property type="match status" value="1"/>
</dbReference>
<sequence length="207" mass="23353">MKKEHRLGHFHMFWYTVLRYIVIGLYHLYFNITFEGTENIPKDGGNIFASNHRSYQDPVFIALPTRVPLSYMAKEELFHQNVFFTLLIKAFGAFPVTRGKGDTQVIDTSIEKLEKGRNLVIFPEGTRSKDGKVGKGKTGVALVAAVAQVPVVPVGINFEGKLKFRKRVVVRFGKPIVPCEIGVTATDPHSLRTIKNEIMKNITELVH</sequence>
<evidence type="ECO:0000256" key="1">
    <source>
        <dbReference type="ARBA" id="ARBA00022679"/>
    </source>
</evidence>
<evidence type="ECO:0000313" key="6">
    <source>
        <dbReference type="Proteomes" id="UP000027600"/>
    </source>
</evidence>
<dbReference type="PANTHER" id="PTHR10434:SF11">
    <property type="entry name" value="1-ACYL-SN-GLYCEROL-3-PHOSPHATE ACYLTRANSFERASE"/>
    <property type="match status" value="1"/>
</dbReference>
<feature type="transmembrane region" description="Helical" evidence="3">
    <location>
        <begin position="12"/>
        <end position="30"/>
    </location>
</feature>
<dbReference type="Proteomes" id="UP000027600">
    <property type="component" value="Chromosome I"/>
</dbReference>
<keyword evidence="3" id="KW-1133">Transmembrane helix</keyword>
<name>A0ABM9QFU2_9FIRM</name>
<protein>
    <recommendedName>
        <fullName evidence="4">Phospholipid/glycerol acyltransferase domain-containing protein</fullName>
    </recommendedName>
</protein>
<keyword evidence="3" id="KW-0472">Membrane</keyword>
<dbReference type="Pfam" id="PF01553">
    <property type="entry name" value="Acyltransferase"/>
    <property type="match status" value="1"/>
</dbReference>